<accession>A0ABM3JGS1</accession>
<dbReference type="InterPro" id="IPR013604">
    <property type="entry name" value="7TM_chemorcpt"/>
</dbReference>
<evidence type="ECO:0000256" key="1">
    <source>
        <dbReference type="ARBA" id="ARBA00004651"/>
    </source>
</evidence>
<feature type="transmembrane region" description="Helical" evidence="8">
    <location>
        <begin position="296"/>
        <end position="318"/>
    </location>
</feature>
<comment type="function">
    <text evidence="8">Gustatory receptor which mediates acceptance or avoidance behavior, depending on its substrates.</text>
</comment>
<feature type="transmembrane region" description="Helical" evidence="8">
    <location>
        <begin position="84"/>
        <end position="109"/>
    </location>
</feature>
<organism evidence="9 10">
    <name type="scientific">Bactrocera dorsalis</name>
    <name type="common">Oriental fruit fly</name>
    <name type="synonym">Dacus dorsalis</name>
    <dbReference type="NCBI Taxonomy" id="27457"/>
    <lineage>
        <taxon>Eukaryota</taxon>
        <taxon>Metazoa</taxon>
        <taxon>Ecdysozoa</taxon>
        <taxon>Arthropoda</taxon>
        <taxon>Hexapoda</taxon>
        <taxon>Insecta</taxon>
        <taxon>Pterygota</taxon>
        <taxon>Neoptera</taxon>
        <taxon>Endopterygota</taxon>
        <taxon>Diptera</taxon>
        <taxon>Brachycera</taxon>
        <taxon>Muscomorpha</taxon>
        <taxon>Tephritoidea</taxon>
        <taxon>Tephritidae</taxon>
        <taxon>Bactrocera</taxon>
        <taxon>Bactrocera</taxon>
    </lineage>
</organism>
<dbReference type="GeneID" id="105224525"/>
<evidence type="ECO:0000313" key="10">
    <source>
        <dbReference type="RefSeq" id="XP_049308430.1"/>
    </source>
</evidence>
<keyword evidence="9" id="KW-1185">Reference proteome</keyword>
<dbReference type="RefSeq" id="XP_049308430.1">
    <property type="nucleotide sequence ID" value="XM_049452473.1"/>
</dbReference>
<keyword evidence="7 8" id="KW-0807">Transducer</keyword>
<evidence type="ECO:0000256" key="3">
    <source>
        <dbReference type="ARBA" id="ARBA00022692"/>
    </source>
</evidence>
<feature type="transmembrane region" description="Helical" evidence="8">
    <location>
        <begin position="38"/>
        <end position="59"/>
    </location>
</feature>
<protein>
    <recommendedName>
        <fullName evidence="8">Gustatory receptor</fullName>
    </recommendedName>
</protein>
<evidence type="ECO:0000256" key="2">
    <source>
        <dbReference type="ARBA" id="ARBA00022475"/>
    </source>
</evidence>
<proteinExistence type="inferred from homology"/>
<evidence type="ECO:0000256" key="4">
    <source>
        <dbReference type="ARBA" id="ARBA00022989"/>
    </source>
</evidence>
<dbReference type="PANTHER" id="PTHR21143:SF123">
    <property type="entry name" value="GUSTATORY RECEPTOR FOR SUGAR TASTE 43A-RELATED"/>
    <property type="match status" value="1"/>
</dbReference>
<name>A0ABM3JGS1_BACDO</name>
<evidence type="ECO:0000313" key="9">
    <source>
        <dbReference type="Proteomes" id="UP001652620"/>
    </source>
</evidence>
<evidence type="ECO:0000256" key="5">
    <source>
        <dbReference type="ARBA" id="ARBA00023136"/>
    </source>
</evidence>
<keyword evidence="4 8" id="KW-1133">Transmembrane helix</keyword>
<keyword evidence="2 8" id="KW-1003">Cell membrane</keyword>
<evidence type="ECO:0000256" key="7">
    <source>
        <dbReference type="ARBA" id="ARBA00023224"/>
    </source>
</evidence>
<comment type="subcellular location">
    <subcellularLocation>
        <location evidence="1 8">Cell membrane</location>
        <topology evidence="1 8">Multi-pass membrane protein</topology>
    </subcellularLocation>
</comment>
<evidence type="ECO:0000256" key="6">
    <source>
        <dbReference type="ARBA" id="ARBA00023170"/>
    </source>
</evidence>
<dbReference type="Proteomes" id="UP001652620">
    <property type="component" value="Chromosome 3"/>
</dbReference>
<gene>
    <name evidence="10" type="primary">LOC105224525</name>
</gene>
<feature type="transmembrane region" description="Helical" evidence="8">
    <location>
        <begin position="330"/>
        <end position="348"/>
    </location>
</feature>
<evidence type="ECO:0000256" key="8">
    <source>
        <dbReference type="RuleBase" id="RU363108"/>
    </source>
</evidence>
<keyword evidence="5 8" id="KW-0472">Membrane</keyword>
<feature type="transmembrane region" description="Helical" evidence="8">
    <location>
        <begin position="181"/>
        <end position="206"/>
    </location>
</feature>
<feature type="transmembrane region" description="Helical" evidence="8">
    <location>
        <begin position="137"/>
        <end position="161"/>
    </location>
</feature>
<keyword evidence="3 8" id="KW-0812">Transmembrane</keyword>
<dbReference type="Pfam" id="PF08395">
    <property type="entry name" value="7tm_7"/>
    <property type="match status" value="1"/>
</dbReference>
<reference evidence="10" key="1">
    <citation type="submission" date="2025-08" db="UniProtKB">
        <authorList>
            <consortium name="RefSeq"/>
        </authorList>
    </citation>
    <scope>IDENTIFICATION</scope>
    <source>
        <tissue evidence="10">Adult</tissue>
    </source>
</reference>
<comment type="similarity">
    <text evidence="8">Belongs to the insect chemoreceptor superfamily. Gustatory receptor (GR) family.</text>
</comment>
<sequence>MEITEPTLCVYYVSKALALAPFSVRRNSKGVLDIRRSVMFSVYSASLCLLMVFLTYQGLLFDANSQMPVRPSFRMKSATSKPGLVVTALDVSVVVFACSAGVGCGLWGYRATRELNTRLRKVDDSLHSFSNFKRDRILAILMLGLPLIAITSILGLDLSTWLRFAIEMRTPTDDTELNVQWYIPFYSLYFILTGLQINFANTAFGLGRRFRRLNVMLRSSFLKDVDSSQKHVSLKPLITTVKVVSQHPLALHQSLSKLTHVPTQDTAKNKVALLRLLEENHESLGKCMRLVSNSHGVAVLFILVSCLLHLVATSYFLFLELLSKKDSGMVWLQVLWIIFHSLRLILVVEPCHLATVESKKTIQIVCEIERKIHDPILTEEVKKFWQQLLVVDVEFSASGLCRVNRTLLTSFSSAICTYLVILIQFQNTNG</sequence>
<feature type="transmembrane region" description="Helical" evidence="8">
    <location>
        <begin position="406"/>
        <end position="425"/>
    </location>
</feature>
<dbReference type="PANTHER" id="PTHR21143">
    <property type="entry name" value="INVERTEBRATE GUSTATORY RECEPTOR"/>
    <property type="match status" value="1"/>
</dbReference>
<keyword evidence="6 8" id="KW-0675">Receptor</keyword>